<evidence type="ECO:0000313" key="1">
    <source>
        <dbReference type="EMBL" id="OUD04724.1"/>
    </source>
</evidence>
<dbReference type="AlphaFoldDB" id="A0A243SAG9"/>
<keyword evidence="2" id="KW-1185">Reference proteome</keyword>
<dbReference type="EMBL" id="NGFN01000008">
    <property type="protein sequence ID" value="OUD04724.1"/>
    <property type="molecule type" value="Genomic_DNA"/>
</dbReference>
<proteinExistence type="predicted"/>
<comment type="caution">
    <text evidence="1">The sequence shown here is derived from an EMBL/GenBank/DDBJ whole genome shotgun (WGS) entry which is preliminary data.</text>
</comment>
<dbReference type="RefSeq" id="WP_086599292.1">
    <property type="nucleotide sequence ID" value="NZ_NGFN01000008.1"/>
</dbReference>
<accession>A0A243SAG9</accession>
<sequence length="117" mass="13055">MDGLGAFLLPIWVAALTGYAIVCGVVGGEPGAPWWLRWPMPIWNAIAHDWRRPTPVPQRPDYAKIARLERELGIIEPEKPIRPARTVCLTKNCAGATTEIRTWSGMLAMRIHECEAP</sequence>
<gene>
    <name evidence="1" type="ORF">CA983_02935</name>
</gene>
<protein>
    <submittedName>
        <fullName evidence="1">Uncharacterized protein</fullName>
    </submittedName>
</protein>
<dbReference type="Proteomes" id="UP000195105">
    <property type="component" value="Unassembled WGS sequence"/>
</dbReference>
<reference evidence="1 2" key="1">
    <citation type="submission" date="2017-05" db="EMBL/GenBank/DDBJ databases">
        <title>Biotechnological potential of actinobacteria isolated from South African environments.</title>
        <authorList>
            <person name="Le Roes-Hill M."/>
            <person name="Prins A."/>
            <person name="Durrell K.A."/>
        </authorList>
    </citation>
    <scope>NUCLEOTIDE SEQUENCE [LARGE SCALE GENOMIC DNA]</scope>
    <source>
        <strain evidence="1 2">HMC13</strain>
    </source>
</reference>
<organism evidence="1 2">
    <name type="scientific">Streptomyces swartbergensis</name>
    <dbReference type="NCBI Taxonomy" id="487165"/>
    <lineage>
        <taxon>Bacteria</taxon>
        <taxon>Bacillati</taxon>
        <taxon>Actinomycetota</taxon>
        <taxon>Actinomycetes</taxon>
        <taxon>Kitasatosporales</taxon>
        <taxon>Streptomycetaceae</taxon>
        <taxon>Streptomyces</taxon>
    </lineage>
</organism>
<evidence type="ECO:0000313" key="2">
    <source>
        <dbReference type="Proteomes" id="UP000195105"/>
    </source>
</evidence>
<name>A0A243SAG9_9ACTN</name>